<dbReference type="PANTHER" id="PTHR14487:SF3">
    <property type="entry name" value="ADRENOCORTICAL DYSPLASIA PROTEIN HOMOLOG"/>
    <property type="match status" value="1"/>
</dbReference>
<gene>
    <name evidence="2" type="primary">Acd</name>
    <name evidence="2" type="ORF">PENPIL_R11809</name>
</gene>
<dbReference type="GO" id="GO:0070187">
    <property type="term" value="C:shelterin complex"/>
    <property type="evidence" value="ECO:0007669"/>
    <property type="project" value="InterPro"/>
</dbReference>
<feature type="compositionally biased region" description="Low complexity" evidence="1">
    <location>
        <begin position="295"/>
        <end position="309"/>
    </location>
</feature>
<feature type="region of interest" description="Disordered" evidence="1">
    <location>
        <begin position="195"/>
        <end position="315"/>
    </location>
</feature>
<dbReference type="AlphaFoldDB" id="A0A851NYS7"/>
<feature type="compositionally biased region" description="Polar residues" evidence="1">
    <location>
        <begin position="257"/>
        <end position="294"/>
    </location>
</feature>
<feature type="non-terminal residue" evidence="2">
    <location>
        <position position="1"/>
    </location>
</feature>
<name>A0A851NYS7_9GALL</name>
<reference evidence="2" key="1">
    <citation type="submission" date="2019-09" db="EMBL/GenBank/DDBJ databases">
        <title>Bird 10,000 Genomes (B10K) Project - Family phase.</title>
        <authorList>
            <person name="Zhang G."/>
        </authorList>
    </citation>
    <scope>NUCLEOTIDE SEQUENCE</scope>
    <source>
        <strain evidence="2">B10K-DU-001-08</strain>
        <tissue evidence="2">Muscle</tissue>
    </source>
</reference>
<evidence type="ECO:0000313" key="2">
    <source>
        <dbReference type="EMBL" id="NXC43562.1"/>
    </source>
</evidence>
<sequence length="343" mass="36897">MQLRLSSLVCRIIVLQKYTLCFQEEARLEDCEFYLTAQRFIVLPMERQRLDSPNGNHEPSVAEKIKELWMRMISLRSAPSSESSLSQLLEVIAQDQLAVLKENAEECLDLQVPKATPAAETDKLPVTYWEAELKKEPSEDVFLVPANILVIPAEEGVVVCDASQSVVSGASPEKSSCETTVPDYQSILSQARSAESTAWSESSDTSLDDPWNGLPAMSLTLTSSESASPCSPPAQEAQQEVAADSNTPDLLEPCSHDSPQGSLQADSVHTSSPSLLTSYGNTSPVKADTTQATSTAEAACTAPRATRAPQVVEDSQASVSSLSPVFPVLPSSHVVSHAKEAPH</sequence>
<dbReference type="GO" id="GO:0016233">
    <property type="term" value="P:telomere capping"/>
    <property type="evidence" value="ECO:0007669"/>
    <property type="project" value="InterPro"/>
</dbReference>
<dbReference type="OrthoDB" id="9899304at2759"/>
<dbReference type="Gene3D" id="2.40.50.960">
    <property type="match status" value="1"/>
</dbReference>
<proteinExistence type="predicted"/>
<protein>
    <submittedName>
        <fullName evidence="2">ACD protein</fullName>
    </submittedName>
</protein>
<dbReference type="EMBL" id="WBMW01002687">
    <property type="protein sequence ID" value="NXC43562.1"/>
    <property type="molecule type" value="Genomic_DNA"/>
</dbReference>
<dbReference type="GO" id="GO:0005697">
    <property type="term" value="C:telomerase holoenzyme complex"/>
    <property type="evidence" value="ECO:0007669"/>
    <property type="project" value="InterPro"/>
</dbReference>
<organism evidence="2 3">
    <name type="scientific">Penelope pileata</name>
    <dbReference type="NCBI Taxonomy" id="1118817"/>
    <lineage>
        <taxon>Eukaryota</taxon>
        <taxon>Metazoa</taxon>
        <taxon>Chordata</taxon>
        <taxon>Craniata</taxon>
        <taxon>Vertebrata</taxon>
        <taxon>Euteleostomi</taxon>
        <taxon>Archelosauria</taxon>
        <taxon>Archosauria</taxon>
        <taxon>Dinosauria</taxon>
        <taxon>Saurischia</taxon>
        <taxon>Theropoda</taxon>
        <taxon>Coelurosauria</taxon>
        <taxon>Aves</taxon>
        <taxon>Neognathae</taxon>
        <taxon>Galloanserae</taxon>
        <taxon>Galliformes</taxon>
        <taxon>Cracidae</taxon>
        <taxon>Penelope</taxon>
    </lineage>
</organism>
<dbReference type="InterPro" id="IPR028631">
    <property type="entry name" value="ACD"/>
</dbReference>
<dbReference type="GO" id="GO:0070198">
    <property type="term" value="P:protein localization to chromosome, telomeric region"/>
    <property type="evidence" value="ECO:0007669"/>
    <property type="project" value="TreeGrafter"/>
</dbReference>
<comment type="caution">
    <text evidence="2">The sequence shown here is derived from an EMBL/GenBank/DDBJ whole genome shotgun (WGS) entry which is preliminary data.</text>
</comment>
<feature type="compositionally biased region" description="Low complexity" evidence="1">
    <location>
        <begin position="223"/>
        <end position="243"/>
    </location>
</feature>
<dbReference type="GO" id="GO:0007004">
    <property type="term" value="P:telomere maintenance via telomerase"/>
    <property type="evidence" value="ECO:0007669"/>
    <property type="project" value="InterPro"/>
</dbReference>
<dbReference type="GO" id="GO:0042162">
    <property type="term" value="F:telomeric DNA binding"/>
    <property type="evidence" value="ECO:0007669"/>
    <property type="project" value="InterPro"/>
</dbReference>
<dbReference type="GO" id="GO:0032211">
    <property type="term" value="P:negative regulation of telomere maintenance via telomerase"/>
    <property type="evidence" value="ECO:0007669"/>
    <property type="project" value="TreeGrafter"/>
</dbReference>
<dbReference type="PANTHER" id="PTHR14487">
    <property type="entry name" value="ADRENOCORTICAL DYSPLASIA PROTEIN ACD"/>
    <property type="match status" value="1"/>
</dbReference>
<keyword evidence="3" id="KW-1185">Reference proteome</keyword>
<feature type="compositionally biased region" description="Polar residues" evidence="1">
    <location>
        <begin position="195"/>
        <end position="205"/>
    </location>
</feature>
<accession>A0A851NYS7</accession>
<evidence type="ECO:0000313" key="3">
    <source>
        <dbReference type="Proteomes" id="UP000613066"/>
    </source>
</evidence>
<dbReference type="Proteomes" id="UP000613066">
    <property type="component" value="Unassembled WGS sequence"/>
</dbReference>
<evidence type="ECO:0000256" key="1">
    <source>
        <dbReference type="SAM" id="MobiDB-lite"/>
    </source>
</evidence>
<feature type="non-terminal residue" evidence="2">
    <location>
        <position position="343"/>
    </location>
</feature>